<evidence type="ECO:0000256" key="3">
    <source>
        <dbReference type="ARBA" id="ARBA00022741"/>
    </source>
</evidence>
<dbReference type="FunFam" id="3.30.1490.20:FF:000003">
    <property type="entry name" value="acetyl-CoA carboxylase isoform X1"/>
    <property type="match status" value="1"/>
</dbReference>
<feature type="region of interest" description="Disordered" evidence="7">
    <location>
        <begin position="181"/>
        <end position="206"/>
    </location>
</feature>
<evidence type="ECO:0000313" key="10">
    <source>
        <dbReference type="EMBL" id="KAG5456747.1"/>
    </source>
</evidence>
<keyword evidence="11" id="KW-1185">Reference proteome</keyword>
<organism evidence="10 11">
    <name type="scientific">Olpidium bornovanus</name>
    <dbReference type="NCBI Taxonomy" id="278681"/>
    <lineage>
        <taxon>Eukaryota</taxon>
        <taxon>Fungi</taxon>
        <taxon>Fungi incertae sedis</taxon>
        <taxon>Olpidiomycota</taxon>
        <taxon>Olpidiomycotina</taxon>
        <taxon>Olpidiomycetes</taxon>
        <taxon>Olpidiales</taxon>
        <taxon>Olpidiaceae</taxon>
        <taxon>Olpidium</taxon>
    </lineage>
</organism>
<proteinExistence type="predicted"/>
<evidence type="ECO:0000256" key="1">
    <source>
        <dbReference type="ARBA" id="ARBA00001953"/>
    </source>
</evidence>
<evidence type="ECO:0000256" key="4">
    <source>
        <dbReference type="ARBA" id="ARBA00022840"/>
    </source>
</evidence>
<evidence type="ECO:0000256" key="5">
    <source>
        <dbReference type="ARBA" id="ARBA00023267"/>
    </source>
</evidence>
<keyword evidence="5" id="KW-0092">Biotin</keyword>
<dbReference type="Pfam" id="PF00289">
    <property type="entry name" value="Biotin_carb_N"/>
    <property type="match status" value="1"/>
</dbReference>
<dbReference type="Gene3D" id="3.40.50.20">
    <property type="match status" value="1"/>
</dbReference>
<feature type="domain" description="Biotin carboxylation" evidence="9">
    <location>
        <begin position="135"/>
        <end position="367"/>
    </location>
</feature>
<keyword evidence="3 6" id="KW-0547">Nucleotide-binding</keyword>
<comment type="caution">
    <text evidence="10">The sequence shown here is derived from an EMBL/GenBank/DDBJ whole genome shotgun (WGS) entry which is preliminary data.</text>
</comment>
<dbReference type="EMBL" id="JAEFCI010011221">
    <property type="protein sequence ID" value="KAG5456747.1"/>
    <property type="molecule type" value="Genomic_DNA"/>
</dbReference>
<dbReference type="PANTHER" id="PTHR18866:SF33">
    <property type="entry name" value="METHYLCROTONOYL-COA CARBOXYLASE SUBUNIT ALPHA, MITOCHONDRIAL-RELATED"/>
    <property type="match status" value="1"/>
</dbReference>
<dbReference type="OrthoDB" id="196847at2759"/>
<dbReference type="GO" id="GO:0005739">
    <property type="term" value="C:mitochondrion"/>
    <property type="evidence" value="ECO:0007669"/>
    <property type="project" value="TreeGrafter"/>
</dbReference>
<accession>A0A8H7ZP44</accession>
<dbReference type="InterPro" id="IPR005479">
    <property type="entry name" value="CPAse_ATP-bd"/>
</dbReference>
<comment type="cofactor">
    <cofactor evidence="1">
        <name>biotin</name>
        <dbReference type="ChEBI" id="CHEBI:57586"/>
    </cofactor>
</comment>
<reference evidence="10 11" key="1">
    <citation type="journal article" name="Sci. Rep.">
        <title>Genome-scale phylogenetic analyses confirm Olpidium as the closest living zoosporic fungus to the non-flagellated, terrestrial fungi.</title>
        <authorList>
            <person name="Chang Y."/>
            <person name="Rochon D."/>
            <person name="Sekimoto S."/>
            <person name="Wang Y."/>
            <person name="Chovatia M."/>
            <person name="Sandor L."/>
            <person name="Salamov A."/>
            <person name="Grigoriev I.V."/>
            <person name="Stajich J.E."/>
            <person name="Spatafora J.W."/>
        </authorList>
    </citation>
    <scope>NUCLEOTIDE SEQUENCE [LARGE SCALE GENOMIC DNA]</scope>
    <source>
        <strain evidence="10">S191</strain>
    </source>
</reference>
<evidence type="ECO:0000256" key="2">
    <source>
        <dbReference type="ARBA" id="ARBA00022598"/>
    </source>
</evidence>
<dbReference type="Proteomes" id="UP000673691">
    <property type="component" value="Unassembled WGS sequence"/>
</dbReference>
<dbReference type="GO" id="GO:0005524">
    <property type="term" value="F:ATP binding"/>
    <property type="evidence" value="ECO:0007669"/>
    <property type="project" value="UniProtKB-UniRule"/>
</dbReference>
<sequence>MYHRLLKLHAGAHALAEAASAAGGSPAALRRAAAATAAPPPRRASTAGPGAQVGDPGPLQETRALHTARRRPVASARTVCPPSSHRPRGDPAGVASSAPARRAAAVDAGARVLREGRVVVDLLERSRRTGPKKALFDKILVANRGEIAIRVMKTAKRLGVKTVAVYSEADKEALHVKMVRRRSVPPGSRRVGGKLPAHRQNHRRGKAEWCTGDSSRVWIFVRKPDVCEQAGGGRHNVHRPAGVCHRGHGIKEVGRRFGQFQYERLYASEEGLPSPSDLETRRPSWPSESKRVMIAAGVPCVPGYHGTNQDPCFLKAEADKIGYPVLIKAVKGGGGKGMRIVEGPESFDEMLTSSRREAIKSFGDDNV</sequence>
<dbReference type="PROSITE" id="PS50979">
    <property type="entry name" value="BC"/>
    <property type="match status" value="1"/>
</dbReference>
<evidence type="ECO:0000259" key="8">
    <source>
        <dbReference type="PROSITE" id="PS50975"/>
    </source>
</evidence>
<dbReference type="SUPFAM" id="SSF52440">
    <property type="entry name" value="PreATP-grasp domain"/>
    <property type="match status" value="1"/>
</dbReference>
<dbReference type="PANTHER" id="PTHR18866">
    <property type="entry name" value="CARBOXYLASE:PYRUVATE/ACETYL-COA/PROPIONYL-COA CARBOXYLASE"/>
    <property type="match status" value="1"/>
</dbReference>
<dbReference type="GO" id="GO:0046872">
    <property type="term" value="F:metal ion binding"/>
    <property type="evidence" value="ECO:0007669"/>
    <property type="project" value="InterPro"/>
</dbReference>
<evidence type="ECO:0000259" key="9">
    <source>
        <dbReference type="PROSITE" id="PS50979"/>
    </source>
</evidence>
<dbReference type="AlphaFoldDB" id="A0A8H7ZP44"/>
<keyword evidence="4 6" id="KW-0067">ATP-binding</keyword>
<feature type="compositionally biased region" description="Low complexity" evidence="7">
    <location>
        <begin position="31"/>
        <end position="50"/>
    </location>
</feature>
<dbReference type="SUPFAM" id="SSF56059">
    <property type="entry name" value="Glutathione synthetase ATP-binding domain-like"/>
    <property type="match status" value="1"/>
</dbReference>
<dbReference type="GO" id="GO:0004658">
    <property type="term" value="F:propionyl-CoA carboxylase activity"/>
    <property type="evidence" value="ECO:0007669"/>
    <property type="project" value="TreeGrafter"/>
</dbReference>
<evidence type="ECO:0000256" key="7">
    <source>
        <dbReference type="SAM" id="MobiDB-lite"/>
    </source>
</evidence>
<keyword evidence="2" id="KW-0436">Ligase</keyword>
<dbReference type="InterPro" id="IPR011764">
    <property type="entry name" value="Biotin_carboxylation_dom"/>
</dbReference>
<dbReference type="InterPro" id="IPR016185">
    <property type="entry name" value="PreATP-grasp_dom_sf"/>
</dbReference>
<dbReference type="Gene3D" id="3.30.470.20">
    <property type="entry name" value="ATP-grasp fold, B domain"/>
    <property type="match status" value="1"/>
</dbReference>
<feature type="domain" description="ATP-grasp" evidence="8">
    <location>
        <begin position="290"/>
        <end position="342"/>
    </location>
</feature>
<name>A0A8H7ZP44_9FUNG</name>
<dbReference type="InterPro" id="IPR050856">
    <property type="entry name" value="Biotin_carboxylase_complex"/>
</dbReference>
<dbReference type="PROSITE" id="PS50975">
    <property type="entry name" value="ATP_GRASP"/>
    <property type="match status" value="1"/>
</dbReference>
<dbReference type="InterPro" id="IPR011761">
    <property type="entry name" value="ATP-grasp"/>
</dbReference>
<feature type="region of interest" description="Disordered" evidence="7">
    <location>
        <begin position="31"/>
        <end position="98"/>
    </location>
</feature>
<evidence type="ECO:0000313" key="11">
    <source>
        <dbReference type="Proteomes" id="UP000673691"/>
    </source>
</evidence>
<feature type="compositionally biased region" description="Basic residues" evidence="7">
    <location>
        <begin position="196"/>
        <end position="205"/>
    </location>
</feature>
<dbReference type="Pfam" id="PF02786">
    <property type="entry name" value="CPSase_L_D2"/>
    <property type="match status" value="1"/>
</dbReference>
<evidence type="ECO:0000256" key="6">
    <source>
        <dbReference type="PROSITE-ProRule" id="PRU00409"/>
    </source>
</evidence>
<dbReference type="InterPro" id="IPR005481">
    <property type="entry name" value="BC-like_N"/>
</dbReference>
<protein>
    <submittedName>
        <fullName evidence="10">Uncharacterized protein</fullName>
    </submittedName>
</protein>
<gene>
    <name evidence="10" type="ORF">BJ554DRAFT_3417</name>
</gene>